<dbReference type="AlphaFoldDB" id="A0A835QE39"/>
<comment type="caution">
    <text evidence="12">The sequence shown here is derived from an EMBL/GenBank/DDBJ whole genome shotgun (WGS) entry which is preliminary data.</text>
</comment>
<evidence type="ECO:0000313" key="12">
    <source>
        <dbReference type="EMBL" id="KAG0466077.1"/>
    </source>
</evidence>
<gene>
    <name evidence="12" type="ORF">HPP92_017657</name>
</gene>
<dbReference type="GO" id="GO:0008324">
    <property type="term" value="F:monoatomic cation transmembrane transporter activity"/>
    <property type="evidence" value="ECO:0007669"/>
    <property type="project" value="TreeGrafter"/>
</dbReference>
<dbReference type="GO" id="GO:0015297">
    <property type="term" value="F:antiporter activity"/>
    <property type="evidence" value="ECO:0007669"/>
    <property type="project" value="UniProtKB-KW"/>
</dbReference>
<evidence type="ECO:0000259" key="11">
    <source>
        <dbReference type="Pfam" id="PF01699"/>
    </source>
</evidence>
<evidence type="ECO:0000256" key="5">
    <source>
        <dbReference type="ARBA" id="ARBA00022989"/>
    </source>
</evidence>
<keyword evidence="5 10" id="KW-1133">Transmembrane helix</keyword>
<evidence type="ECO:0000256" key="7">
    <source>
        <dbReference type="ARBA" id="ARBA00023136"/>
    </source>
</evidence>
<dbReference type="GO" id="GO:0016020">
    <property type="term" value="C:membrane"/>
    <property type="evidence" value="ECO:0007669"/>
    <property type="project" value="UniProtKB-SubCell"/>
</dbReference>
<evidence type="ECO:0000256" key="2">
    <source>
        <dbReference type="ARBA" id="ARBA00022448"/>
    </source>
</evidence>
<dbReference type="Proteomes" id="UP000636800">
    <property type="component" value="Unassembled WGS sequence"/>
</dbReference>
<dbReference type="EMBL" id="JADCNL010000009">
    <property type="protein sequence ID" value="KAG0466077.1"/>
    <property type="molecule type" value="Genomic_DNA"/>
</dbReference>
<comment type="subcellular location">
    <subcellularLocation>
        <location evidence="1">Membrane</location>
        <topology evidence="1">Multi-pass membrane protein</topology>
    </subcellularLocation>
</comment>
<comment type="similarity">
    <text evidence="9">Belongs to the Ca(2+):cation antiporter (CaCA) (TC 2.A.19) family. Cation/calcium exchanger (CCX) subfamily.</text>
</comment>
<dbReference type="GO" id="GO:0006814">
    <property type="term" value="P:sodium ion transport"/>
    <property type="evidence" value="ECO:0007669"/>
    <property type="project" value="UniProtKB-KW"/>
</dbReference>
<feature type="transmembrane region" description="Helical" evidence="10">
    <location>
        <begin position="296"/>
        <end position="313"/>
    </location>
</feature>
<dbReference type="PANTHER" id="PTHR12266:SF36">
    <property type="entry name" value="OS10G0436900 PROTEIN"/>
    <property type="match status" value="1"/>
</dbReference>
<evidence type="ECO:0000256" key="10">
    <source>
        <dbReference type="SAM" id="Phobius"/>
    </source>
</evidence>
<evidence type="ECO:0000256" key="1">
    <source>
        <dbReference type="ARBA" id="ARBA00004141"/>
    </source>
</evidence>
<evidence type="ECO:0000256" key="9">
    <source>
        <dbReference type="ARBA" id="ARBA00038187"/>
    </source>
</evidence>
<dbReference type="Gene3D" id="1.20.1420.30">
    <property type="entry name" value="NCX, central ion-binding region"/>
    <property type="match status" value="1"/>
</dbReference>
<feature type="domain" description="Sodium/calcium exchanger membrane region" evidence="11">
    <location>
        <begin position="33"/>
        <end position="184"/>
    </location>
</feature>
<dbReference type="InterPro" id="IPR044880">
    <property type="entry name" value="NCX_ion-bd_dom_sf"/>
</dbReference>
<evidence type="ECO:0000313" key="13">
    <source>
        <dbReference type="Proteomes" id="UP000636800"/>
    </source>
</evidence>
<evidence type="ECO:0000256" key="4">
    <source>
        <dbReference type="ARBA" id="ARBA00022692"/>
    </source>
</evidence>
<keyword evidence="2" id="KW-0813">Transport</keyword>
<feature type="transmembrane region" description="Helical" evidence="10">
    <location>
        <begin position="167"/>
        <end position="185"/>
    </location>
</feature>
<evidence type="ECO:0000256" key="8">
    <source>
        <dbReference type="ARBA" id="ARBA00023201"/>
    </source>
</evidence>
<dbReference type="PANTHER" id="PTHR12266">
    <property type="entry name" value="NA+/CA2+ K+ INDEPENDENT EXCHANGER"/>
    <property type="match status" value="1"/>
</dbReference>
<name>A0A835QE39_VANPL</name>
<reference evidence="12 13" key="1">
    <citation type="journal article" date="2020" name="Nat. Food">
        <title>A phased Vanilla planifolia genome enables genetic improvement of flavour and production.</title>
        <authorList>
            <person name="Hasing T."/>
            <person name="Tang H."/>
            <person name="Brym M."/>
            <person name="Khazi F."/>
            <person name="Huang T."/>
            <person name="Chambers A.H."/>
        </authorList>
    </citation>
    <scope>NUCLEOTIDE SEQUENCE [LARGE SCALE GENOMIC DNA]</scope>
    <source>
        <tissue evidence="12">Leaf</tissue>
    </source>
</reference>
<feature type="transmembrane region" description="Helical" evidence="10">
    <location>
        <begin position="107"/>
        <end position="129"/>
    </location>
</feature>
<keyword evidence="8" id="KW-0739">Sodium transport</keyword>
<evidence type="ECO:0000256" key="6">
    <source>
        <dbReference type="ARBA" id="ARBA00023053"/>
    </source>
</evidence>
<feature type="transmembrane region" description="Helical" evidence="10">
    <location>
        <begin position="141"/>
        <end position="161"/>
    </location>
</feature>
<accession>A0A835QE39</accession>
<keyword evidence="13" id="KW-1185">Reference proteome</keyword>
<keyword evidence="7 10" id="KW-0472">Membrane</keyword>
<sequence>MCNPCETRGYIDYTILFYCVFGDSPAIGYIFFALWLIVLFYLLGNTASEYFCSSLEGLSRALNLSPTIAGVTLLSLGNGAPDVFATVVSFAQGGGDGSAVEIGLSSVLGGAFFVSSSVLGVIGICIGFWSRPMVAVHRLSFVRDLCFLLAALCFLLLILFLGRIHVLGAMGFVCLYIVYVIVVSMTQCCRKEVGEVGVPLLESVEVVQHQANVNELPSEPILFNSVEGVSSFSSCSLFLSLIELPLHLPRRLTIPVVEEKRWSKPFAVASVVLSPLSLATLWNSKTGDMCSEQSTAIFFFAALLGIVLGIFAMECTEEYHPQKLFSFHGLLVAFS</sequence>
<keyword evidence="6" id="KW-0915">Sodium</keyword>
<evidence type="ECO:0000256" key="3">
    <source>
        <dbReference type="ARBA" id="ARBA00022449"/>
    </source>
</evidence>
<dbReference type="OrthoDB" id="2011769at2759"/>
<keyword evidence="4 10" id="KW-0812">Transmembrane</keyword>
<organism evidence="12 13">
    <name type="scientific">Vanilla planifolia</name>
    <name type="common">Vanilla</name>
    <dbReference type="NCBI Taxonomy" id="51239"/>
    <lineage>
        <taxon>Eukaryota</taxon>
        <taxon>Viridiplantae</taxon>
        <taxon>Streptophyta</taxon>
        <taxon>Embryophyta</taxon>
        <taxon>Tracheophyta</taxon>
        <taxon>Spermatophyta</taxon>
        <taxon>Magnoliopsida</taxon>
        <taxon>Liliopsida</taxon>
        <taxon>Asparagales</taxon>
        <taxon>Orchidaceae</taxon>
        <taxon>Vanilloideae</taxon>
        <taxon>Vanilleae</taxon>
        <taxon>Vanilla</taxon>
    </lineage>
</organism>
<keyword evidence="8" id="KW-0406">Ion transport</keyword>
<keyword evidence="3" id="KW-0050">Antiport</keyword>
<proteinExistence type="inferred from homology"/>
<dbReference type="InterPro" id="IPR004837">
    <property type="entry name" value="NaCa_Exmemb"/>
</dbReference>
<dbReference type="Pfam" id="PF01699">
    <property type="entry name" value="Na_Ca_ex"/>
    <property type="match status" value="1"/>
</dbReference>
<protein>
    <recommendedName>
        <fullName evidence="11">Sodium/calcium exchanger membrane region domain-containing protein</fullName>
    </recommendedName>
</protein>
<dbReference type="InterPro" id="IPR051359">
    <property type="entry name" value="CaCA_antiporter"/>
</dbReference>